<dbReference type="AlphaFoldDB" id="A0A3A8HQP6"/>
<dbReference type="RefSeq" id="WP_120527927.1">
    <property type="nucleotide sequence ID" value="NZ_JABFJV010000228.1"/>
</dbReference>
<dbReference type="InterPro" id="IPR015421">
    <property type="entry name" value="PyrdxlP-dep_Trfase_major"/>
</dbReference>
<dbReference type="InterPro" id="IPR015422">
    <property type="entry name" value="PyrdxlP-dep_Trfase_small"/>
</dbReference>
<dbReference type="EMBL" id="JABFJV010000228">
    <property type="protein sequence ID" value="NOK37472.1"/>
    <property type="molecule type" value="Genomic_DNA"/>
</dbReference>
<reference evidence="3 4" key="1">
    <citation type="submission" date="2020-05" db="EMBL/GenBank/DDBJ databases">
        <authorList>
            <person name="Whitworth D."/>
        </authorList>
    </citation>
    <scope>NUCLEOTIDE SEQUENCE [LARGE SCALE GENOMIC DNA]</scope>
    <source>
        <strain evidence="3 4">AB043B</strain>
    </source>
</reference>
<dbReference type="InterPro" id="IPR015424">
    <property type="entry name" value="PyrdxlP-dep_Trfase"/>
</dbReference>
<evidence type="ECO:0000313" key="4">
    <source>
        <dbReference type="Proteomes" id="UP000563426"/>
    </source>
</evidence>
<dbReference type="Proteomes" id="UP000563426">
    <property type="component" value="Unassembled WGS sequence"/>
</dbReference>
<evidence type="ECO:0000256" key="1">
    <source>
        <dbReference type="ARBA" id="ARBA00022898"/>
    </source>
</evidence>
<gene>
    <name evidence="3" type="ORF">HMI49_30180</name>
</gene>
<accession>A0A3A8HQP6</accession>
<evidence type="ECO:0000313" key="3">
    <source>
        <dbReference type="EMBL" id="NOK37472.1"/>
    </source>
</evidence>
<dbReference type="InterPro" id="IPR000192">
    <property type="entry name" value="Aminotrans_V_dom"/>
</dbReference>
<comment type="caution">
    <text evidence="3">The sequence shown here is derived from an EMBL/GenBank/DDBJ whole genome shotgun (WGS) entry which is preliminary data.</text>
</comment>
<dbReference type="OrthoDB" id="9804366at2"/>
<dbReference type="Pfam" id="PF00266">
    <property type="entry name" value="Aminotran_5"/>
    <property type="match status" value="1"/>
</dbReference>
<dbReference type="PANTHER" id="PTHR43092">
    <property type="entry name" value="L-CYSTEINE DESULFHYDRASE"/>
    <property type="match status" value="1"/>
</dbReference>
<evidence type="ECO:0000259" key="2">
    <source>
        <dbReference type="Pfam" id="PF00266"/>
    </source>
</evidence>
<keyword evidence="4" id="KW-1185">Reference proteome</keyword>
<proteinExistence type="predicted"/>
<keyword evidence="3" id="KW-0808">Transferase</keyword>
<dbReference type="GO" id="GO:0008483">
    <property type="term" value="F:transaminase activity"/>
    <property type="evidence" value="ECO:0007669"/>
    <property type="project" value="UniProtKB-KW"/>
</dbReference>
<organism evidence="3 4">
    <name type="scientific">Corallococcus exercitus</name>
    <dbReference type="NCBI Taxonomy" id="2316736"/>
    <lineage>
        <taxon>Bacteria</taxon>
        <taxon>Pseudomonadati</taxon>
        <taxon>Myxococcota</taxon>
        <taxon>Myxococcia</taxon>
        <taxon>Myxococcales</taxon>
        <taxon>Cystobacterineae</taxon>
        <taxon>Myxococcaceae</taxon>
        <taxon>Corallococcus</taxon>
    </lineage>
</organism>
<dbReference type="Gene3D" id="3.90.1150.10">
    <property type="entry name" value="Aspartate Aminotransferase, domain 1"/>
    <property type="match status" value="1"/>
</dbReference>
<keyword evidence="3" id="KW-0032">Aminotransferase</keyword>
<dbReference type="PANTHER" id="PTHR43092:SF2">
    <property type="entry name" value="HERCYNYLCYSTEINE SULFOXIDE LYASE"/>
    <property type="match status" value="1"/>
</dbReference>
<keyword evidence="1" id="KW-0663">Pyridoxal phosphate</keyword>
<dbReference type="Gene3D" id="3.40.640.10">
    <property type="entry name" value="Type I PLP-dependent aspartate aminotransferase-like (Major domain)"/>
    <property type="match status" value="1"/>
</dbReference>
<name>A0A3A8HQP6_9BACT</name>
<dbReference type="SUPFAM" id="SSF53383">
    <property type="entry name" value="PLP-dependent transferases"/>
    <property type="match status" value="1"/>
</dbReference>
<sequence length="398" mass="43856">MSAPLPAHRTHWGLDPQVVFINHGSFGACPKAVLQHQSELRARLESEPVRFLARELEPLLEEARAALAAFVGVDADDLAFVPNATTGVNTVLRNLRFQPGDELLTTDNEYNASKNALDVAAAEQGVKVVVAKLPWPVSSPESVVDAVMAQVTPRTRLVLIDHITSQTALVLPVAELVRRLRERGVETLVDGAHGPGMVPLALQELGAAYYTGNCHKWLCAPKGAAFLYVRRDLQRGFKPMVVSHGHNSPRTDRSRFRLEFDWVGTVDPTPFLCIPTVIRFMGGLVPGGWPEVMASNREKALAARRRLNARLGNTEPLCPESMVGSMACVALPDGFPEHPEPPLYVDPLHVRLFEEHHIEVPVTAWPRAPRRHLRLSAQLYNTPADYEALGEALEALLR</sequence>
<protein>
    <submittedName>
        <fullName evidence="3">Aminotransferase class V-fold PLP-dependent enzyme</fullName>
    </submittedName>
</protein>
<feature type="domain" description="Aminotransferase class V" evidence="2">
    <location>
        <begin position="30"/>
        <end position="243"/>
    </location>
</feature>